<dbReference type="AlphaFoldDB" id="A0ABD5VI12"/>
<feature type="transmembrane region" description="Helical" evidence="1">
    <location>
        <begin position="62"/>
        <end position="83"/>
    </location>
</feature>
<reference evidence="2 3" key="1">
    <citation type="journal article" date="2019" name="Int. J. Syst. Evol. Microbiol.">
        <title>The Global Catalogue of Microorganisms (GCM) 10K type strain sequencing project: providing services to taxonomists for standard genome sequencing and annotation.</title>
        <authorList>
            <consortium name="The Broad Institute Genomics Platform"/>
            <consortium name="The Broad Institute Genome Sequencing Center for Infectious Disease"/>
            <person name="Wu L."/>
            <person name="Ma J."/>
        </authorList>
    </citation>
    <scope>NUCLEOTIDE SEQUENCE [LARGE SCALE GENOMIC DNA]</scope>
    <source>
        <strain evidence="2 3">GX26</strain>
    </source>
</reference>
<accession>A0ABD5VI12</accession>
<keyword evidence="1" id="KW-1133">Transmembrane helix</keyword>
<evidence type="ECO:0000313" key="2">
    <source>
        <dbReference type="EMBL" id="MFC6955165.1"/>
    </source>
</evidence>
<name>A0ABD5VI12_9EURY</name>
<dbReference type="RefSeq" id="WP_336352101.1">
    <property type="nucleotide sequence ID" value="NZ_JAZAQL010000005.1"/>
</dbReference>
<feature type="transmembrane region" description="Helical" evidence="1">
    <location>
        <begin position="140"/>
        <end position="166"/>
    </location>
</feature>
<feature type="transmembrane region" description="Helical" evidence="1">
    <location>
        <begin position="95"/>
        <end position="120"/>
    </location>
</feature>
<evidence type="ECO:0000313" key="3">
    <source>
        <dbReference type="Proteomes" id="UP001596395"/>
    </source>
</evidence>
<evidence type="ECO:0000256" key="1">
    <source>
        <dbReference type="SAM" id="Phobius"/>
    </source>
</evidence>
<keyword evidence="1" id="KW-0472">Membrane</keyword>
<keyword evidence="1" id="KW-0812">Transmembrane</keyword>
<dbReference type="EMBL" id="JBHSXN010000005">
    <property type="protein sequence ID" value="MFC6955165.1"/>
    <property type="molecule type" value="Genomic_DNA"/>
</dbReference>
<proteinExistence type="predicted"/>
<comment type="caution">
    <text evidence="2">The sequence shown here is derived from an EMBL/GenBank/DDBJ whole genome shotgun (WGS) entry which is preliminary data.</text>
</comment>
<gene>
    <name evidence="2" type="ORF">ACFQGB_20075</name>
</gene>
<feature type="transmembrane region" description="Helical" evidence="1">
    <location>
        <begin position="35"/>
        <end position="56"/>
    </location>
</feature>
<sequence>MGVEDLLTGFVERRLPERPEWVAANPRTPRVAARVYGTFAFAFSTLFFAIAAFVVVHPGTLVFVPVVVANAVAWTWVLWHAFVPDSGALSRRRTVAVGTAIGTLSWLTVGPLVFATQTGYSALTGAARAPTLSNVLAGGTVYSIGGFVATLGIPTVASVALALWTLDHEEQSGREKRESTYQFQ</sequence>
<organism evidence="2 3">
    <name type="scientific">Halorubellus litoreus</name>
    <dbReference type="NCBI Taxonomy" id="755308"/>
    <lineage>
        <taxon>Archaea</taxon>
        <taxon>Methanobacteriati</taxon>
        <taxon>Methanobacteriota</taxon>
        <taxon>Stenosarchaea group</taxon>
        <taxon>Halobacteria</taxon>
        <taxon>Halobacteriales</taxon>
        <taxon>Halorubellaceae</taxon>
        <taxon>Halorubellus</taxon>
    </lineage>
</organism>
<dbReference type="Proteomes" id="UP001596395">
    <property type="component" value="Unassembled WGS sequence"/>
</dbReference>
<keyword evidence="3" id="KW-1185">Reference proteome</keyword>
<protein>
    <submittedName>
        <fullName evidence="2">Uncharacterized protein</fullName>
    </submittedName>
</protein>